<keyword evidence="2" id="KW-0677">Repeat</keyword>
<dbReference type="PROSITE" id="PS00028">
    <property type="entry name" value="ZINC_FINGER_C2H2_1"/>
    <property type="match status" value="2"/>
</dbReference>
<name>A0AAD1SPL4_PELCU</name>
<sequence length="2100" mass="227826">MENAKLSVMLNAQPSTDIQRNSIQTITLNVVNTLPILSAGYSSAPNIVTHGKSKNVGKHVCKHCGRDCLKPSVLEKHIRSHTGERPFPCATCGISFKTQSNLYKHRRTQTHVNNIKLSSAPSIDLKGQVGDQVGDNLMDNLKHITEKGIAIDTGQSTQHTSSDTSFSSQENTGLSFFTSEDMSAQAINSQLVHGNCEKTGQLSSKTAIISPPVPNQKRMLKSQNSPSGNRQIQVQRQYETGVEKQWERSPSEYKLKKCESTDSGYLSHSDSADLQMFSGSPLHSLSECSLESEHALSTSSLQASSEDCDDKTLTGKKTLEEHITMLISRNQALVDDSHLDNVRPRKTTLSKQGSIDLPMPYTFKDSFHFDIKSLDVNRKKVFPCPNRSTFNPAEKGKPLFFHSVPTQFSTTMDNVTMTRCNSLPFVESCRLTPDKQNSKCQSIAKQPLDASFASLLLTSTAAAHTVDFSRSHPRGLVRQTAVDEVLVNPAAECHFPEVIKSKKKHSSDHPASKCKGASKRGGSKKTNMFSHEKWQMYGDETFKKLYQNVEKNESSRKVKQEIAETTSLVDNEKKIPIAGGAVNVSENITIKTSKHLFKIASGGFRQEPSLLYEPRSPNGHHPNSSELTQGSKTLHSGINYKHSIQKDVKVCTSEEKLFAYLSSSKTEFPQPLLKDQSVSASSSCVAVELKEVECKSPSNTEKCINSEKLHSERKKFKVAEIRDTPSDSNASCLETDRGKDIQRTFFNKYSLDQLQKAKVHLGVDVRGRTGLDTFAIEARASQVNVDNVNTLSSNIKCNAQGSTVHLSGKTHISGQFSYQFIEPPTPPNKNIFSPRYVIKLRSDGLSSADVSAKQDCGHRMSFEDTAVHSLDSAHSKQYLNSVSVFSAQTQPGQTLPPPDPFKLNHTTDFLNAPSLNASRISKMSFEQGPNLTQHDERHTGYHNDSDAEKITDTQHILVEMTSAVAKNIEGLLETLEDQCPDKIAQTQHQLSLSGYVKTSSKMYSNETPNIKPEIESGGRDHEPTRLITGHSQEIQLHLLDNSHPGQLSRNQLAKPITNMNSGNSKDLTTETTFSVLNTEPSPTWCWLNKSVPLPAEQKDKSFSVYASVTCNTMDHKRPGSAVLIPFQEGRPVGSMTQLRSVSSLSRVSQRDMDASSEGICVDQKTCKAGIVLKKKDLDNTQVMPMSSRNHVMTKSRHQKRCSAFRQRKRPTCLANKHTAGTCPFSSASRQMINARSERGDHYKKSASSESGRSFSKQTMAVTPESDLGDIKAPGLAATGDRSQREEDNSSTEKGFERVGEDLFLKPPSSLPPEMGQSVAHSSDVPLRINPDLGHPELLQETSLKLHISMSHIKIKETQLQGYDGDKSQDLLTLEIKQVHQQSLQDSPPQKYGRRVLQRTKSIEPTFVDHIVHERPLQQSRPFIAGPTLLPCSEGLDRPTASILTSCLESVVRPTETRSTPYLESIVRATAPTLTAYLASLPGSTLSLVKPCLESAPRPSGSMFPSGSDNTEGRILSIASPCLEPVTRTTEHSSKSCSETILEPTASMVTPYLEPITEATQTMVTLCSELSDNRVHPMVIPCTAPITAPIAPMVTSCTAPMVTSCTDTMITICTTPITAPTAPMVTTGTAPITTPIDPMITICTVPITAPTALMVTTGTAPITTPIDPMITICTVPITAPTALMVTTGTAPITTPTDPLIRPHTAPIITPPAPMVKPCTPPITAPPAPMVKPCTVPITTPTASLVKPCTAPITAPTAPTALPCTSPIIAPPAPVVTPCTAPISAPPAPMVTPYIGPITEPTAPMVKPSTVPITAPIAPMVTPCTVPITAPTATMVTPCTAPITAPIATMVTPCTAPITAPIAPMVTPCTAPITAPPAPMVITFMDTIKAPIEATVIPFMEPIKRPCKGSKKESLASLAIPCTEALRGSAASIVTPCYESLATSALHIFTLGSEPLADTIMGNTKSIFIPCSETISRPTSTRIMSSSESLAELPIMAGFGMDVVNSFGLQEAPSVLSQGTEPVLTACLGPLKPDVTSSVHPEDSGTSHEIGQTTPNQQHPIHFQPMSFTSQRKLSLELMRKHTRVEYSDSSSDDEDRLVIEM</sequence>
<accession>A0AAD1SPL4</accession>
<evidence type="ECO:0000259" key="7">
    <source>
        <dbReference type="PROSITE" id="PS50157"/>
    </source>
</evidence>
<evidence type="ECO:0000256" key="2">
    <source>
        <dbReference type="ARBA" id="ARBA00022737"/>
    </source>
</evidence>
<feature type="domain" description="C2H2-type" evidence="7">
    <location>
        <begin position="59"/>
        <end position="86"/>
    </location>
</feature>
<evidence type="ECO:0000313" key="8">
    <source>
        <dbReference type="EMBL" id="CAH2303214.1"/>
    </source>
</evidence>
<dbReference type="FunFam" id="3.30.160.60:FF:000710">
    <property type="entry name" value="Zinc finger protein 768"/>
    <property type="match status" value="1"/>
</dbReference>
<feature type="compositionally biased region" description="Polar residues" evidence="6">
    <location>
        <begin position="2045"/>
        <end position="2057"/>
    </location>
</feature>
<evidence type="ECO:0000256" key="3">
    <source>
        <dbReference type="ARBA" id="ARBA00022771"/>
    </source>
</evidence>
<proteinExistence type="predicted"/>
<evidence type="ECO:0000256" key="6">
    <source>
        <dbReference type="SAM" id="MobiDB-lite"/>
    </source>
</evidence>
<evidence type="ECO:0000313" key="9">
    <source>
        <dbReference type="Proteomes" id="UP001295444"/>
    </source>
</evidence>
<feature type="region of interest" description="Disordered" evidence="6">
    <location>
        <begin position="2033"/>
        <end position="2061"/>
    </location>
</feature>
<keyword evidence="9" id="KW-1185">Reference proteome</keyword>
<evidence type="ECO:0000256" key="5">
    <source>
        <dbReference type="PROSITE-ProRule" id="PRU00042"/>
    </source>
</evidence>
<evidence type="ECO:0000256" key="1">
    <source>
        <dbReference type="ARBA" id="ARBA00022723"/>
    </source>
</evidence>
<evidence type="ECO:0000256" key="4">
    <source>
        <dbReference type="ARBA" id="ARBA00022833"/>
    </source>
</evidence>
<feature type="region of interest" description="Disordered" evidence="6">
    <location>
        <begin position="152"/>
        <end position="171"/>
    </location>
</feature>
<dbReference type="PROSITE" id="PS50157">
    <property type="entry name" value="ZINC_FINGER_C2H2_2"/>
    <property type="match status" value="2"/>
</dbReference>
<dbReference type="PANTHER" id="PTHR47166:SF1">
    <property type="entry name" value="ZINC FINGER PROTEIN 831"/>
    <property type="match status" value="1"/>
</dbReference>
<feature type="region of interest" description="Disordered" evidence="6">
    <location>
        <begin position="1235"/>
        <end position="1297"/>
    </location>
</feature>
<feature type="domain" description="C2H2-type" evidence="7">
    <location>
        <begin position="87"/>
        <end position="116"/>
    </location>
</feature>
<keyword evidence="4" id="KW-0862">Zinc</keyword>
<gene>
    <name evidence="8" type="ORF">PECUL_23A059071</name>
</gene>
<dbReference type="InterPro" id="IPR013087">
    <property type="entry name" value="Znf_C2H2_type"/>
</dbReference>
<dbReference type="EMBL" id="OW240917">
    <property type="protein sequence ID" value="CAH2303214.1"/>
    <property type="molecule type" value="Genomic_DNA"/>
</dbReference>
<keyword evidence="3 5" id="KW-0863">Zinc-finger</keyword>
<feature type="compositionally biased region" description="Polar residues" evidence="6">
    <location>
        <begin position="153"/>
        <end position="171"/>
    </location>
</feature>
<dbReference type="PANTHER" id="PTHR47166">
    <property type="entry name" value="ZINC FINGER PROTEIN 831"/>
    <property type="match status" value="1"/>
</dbReference>
<keyword evidence="1" id="KW-0479">Metal-binding</keyword>
<dbReference type="GO" id="GO:0008270">
    <property type="term" value="F:zinc ion binding"/>
    <property type="evidence" value="ECO:0007669"/>
    <property type="project" value="UniProtKB-KW"/>
</dbReference>
<feature type="region of interest" description="Disordered" evidence="6">
    <location>
        <begin position="501"/>
        <end position="526"/>
    </location>
</feature>
<dbReference type="InterPro" id="IPR036236">
    <property type="entry name" value="Znf_C2H2_sf"/>
</dbReference>
<organism evidence="8 9">
    <name type="scientific">Pelobates cultripes</name>
    <name type="common">Western spadefoot toad</name>
    <dbReference type="NCBI Taxonomy" id="61616"/>
    <lineage>
        <taxon>Eukaryota</taxon>
        <taxon>Metazoa</taxon>
        <taxon>Chordata</taxon>
        <taxon>Craniata</taxon>
        <taxon>Vertebrata</taxon>
        <taxon>Euteleostomi</taxon>
        <taxon>Amphibia</taxon>
        <taxon>Batrachia</taxon>
        <taxon>Anura</taxon>
        <taxon>Pelobatoidea</taxon>
        <taxon>Pelobatidae</taxon>
        <taxon>Pelobates</taxon>
    </lineage>
</organism>
<feature type="compositionally biased region" description="Polar residues" evidence="6">
    <location>
        <begin position="1245"/>
        <end position="1260"/>
    </location>
</feature>
<dbReference type="SUPFAM" id="SSF57667">
    <property type="entry name" value="beta-beta-alpha zinc fingers"/>
    <property type="match status" value="1"/>
</dbReference>
<dbReference type="Proteomes" id="UP001295444">
    <property type="component" value="Chromosome 06"/>
</dbReference>
<reference evidence="8" key="1">
    <citation type="submission" date="2022-03" db="EMBL/GenBank/DDBJ databases">
        <authorList>
            <person name="Alioto T."/>
            <person name="Alioto T."/>
            <person name="Gomez Garrido J."/>
        </authorList>
    </citation>
    <scope>NUCLEOTIDE SEQUENCE</scope>
</reference>
<feature type="compositionally biased region" description="Polar residues" evidence="6">
    <location>
        <begin position="221"/>
        <end position="233"/>
    </location>
</feature>
<protein>
    <submittedName>
        <fullName evidence="8">Zinc finger 831, partial</fullName>
    </submittedName>
</protein>
<feature type="region of interest" description="Disordered" evidence="6">
    <location>
        <begin position="207"/>
        <end position="233"/>
    </location>
</feature>
<dbReference type="Gene3D" id="3.30.160.60">
    <property type="entry name" value="Classic Zinc Finger"/>
    <property type="match status" value="2"/>
</dbReference>
<dbReference type="SMART" id="SM00355">
    <property type="entry name" value="ZnF_C2H2"/>
    <property type="match status" value="2"/>
</dbReference>